<dbReference type="AlphaFoldDB" id="A0AAX6MSB2"/>
<dbReference type="PANTHER" id="PTHR38797">
    <property type="entry name" value="NUCLEAR PORE COMPLEX PROTEIN NUP85-RELATED"/>
    <property type="match status" value="1"/>
</dbReference>
<sequence length="308" mass="35307">MGTVRDLRAGRSNQPWIDFLDNEIATADPQTSRHAIAKIFRRSLFSTRGCLPSDAALQLDTYYQETYLPSNPELKDQDDKGMVAFLAGLYGLVVDLMFYIPYHHGLQYTLIDFLYELRHLPPKEIKFEGETCLIYEEEPVLEKMMNEKWEVNNRTDLRAPPPAATITKDEPDPEELEKKCSAWVNVSAFAARCIEAGFADHFKEKCTIPCMDIAKALEEDHPPGIKRNCLIRVAVQYIMIAGAKICQQKIGKAKTEEQQMWLGKWKIWAEKLLQLAEQNELEPGLTSEVREAHGTMVALQPRLFKFKR</sequence>
<proteinExistence type="predicted"/>
<gene>
    <name evidence="2" type="ORF">Daesc_002691</name>
</gene>
<reference evidence="2 3" key="1">
    <citation type="journal article" date="2024" name="Front Chem Biol">
        <title>Unveiling the potential of Daldinia eschscholtzii MFLUCC 19-0629 through bioactivity and bioinformatics studies for enhanced sustainable agriculture production.</title>
        <authorList>
            <person name="Brooks S."/>
            <person name="Weaver J.A."/>
            <person name="Klomchit A."/>
            <person name="Alharthi S.A."/>
            <person name="Onlamun T."/>
            <person name="Nurani R."/>
            <person name="Vong T.K."/>
            <person name="Alberti F."/>
            <person name="Greco C."/>
        </authorList>
    </citation>
    <scope>NUCLEOTIDE SEQUENCE [LARGE SCALE GENOMIC DNA]</scope>
    <source>
        <strain evidence="2">MFLUCC 19-0629</strain>
    </source>
</reference>
<accession>A0AAX6MSB2</accession>
<comment type="caution">
    <text evidence="2">The sequence shown here is derived from an EMBL/GenBank/DDBJ whole genome shotgun (WGS) entry which is preliminary data.</text>
</comment>
<organism evidence="2 3">
    <name type="scientific">Daldinia eschscholtzii</name>
    <dbReference type="NCBI Taxonomy" id="292717"/>
    <lineage>
        <taxon>Eukaryota</taxon>
        <taxon>Fungi</taxon>
        <taxon>Dikarya</taxon>
        <taxon>Ascomycota</taxon>
        <taxon>Pezizomycotina</taxon>
        <taxon>Sordariomycetes</taxon>
        <taxon>Xylariomycetidae</taxon>
        <taxon>Xylariales</taxon>
        <taxon>Hypoxylaceae</taxon>
        <taxon>Daldinia</taxon>
    </lineage>
</organism>
<dbReference type="InterPro" id="IPR022085">
    <property type="entry name" value="OpdG"/>
</dbReference>
<keyword evidence="3" id="KW-1185">Reference proteome</keyword>
<dbReference type="EMBL" id="JBANMG010000003">
    <property type="protein sequence ID" value="KAK6955061.1"/>
    <property type="molecule type" value="Genomic_DNA"/>
</dbReference>
<keyword evidence="1" id="KW-0472">Membrane</keyword>
<dbReference type="Proteomes" id="UP001369815">
    <property type="component" value="Unassembled WGS sequence"/>
</dbReference>
<evidence type="ECO:0000313" key="3">
    <source>
        <dbReference type="Proteomes" id="UP001369815"/>
    </source>
</evidence>
<dbReference type="InterPro" id="IPR053204">
    <property type="entry name" value="Oxopyrrolidines_Biosynth-assoc"/>
</dbReference>
<name>A0AAX6MSB2_9PEZI</name>
<dbReference type="Pfam" id="PF12311">
    <property type="entry name" value="DUF3632"/>
    <property type="match status" value="1"/>
</dbReference>
<feature type="transmembrane region" description="Helical" evidence="1">
    <location>
        <begin position="83"/>
        <end position="102"/>
    </location>
</feature>
<evidence type="ECO:0000256" key="1">
    <source>
        <dbReference type="SAM" id="Phobius"/>
    </source>
</evidence>
<dbReference type="PANTHER" id="PTHR38797:SF4">
    <property type="entry name" value="NUCLEAR PORE COMPLEX PROTEIN NUP85"/>
    <property type="match status" value="1"/>
</dbReference>
<keyword evidence="1" id="KW-1133">Transmembrane helix</keyword>
<keyword evidence="1" id="KW-0812">Transmembrane</keyword>
<protein>
    <submittedName>
        <fullName evidence="2">Uncharacterized protein</fullName>
    </submittedName>
</protein>
<evidence type="ECO:0000313" key="2">
    <source>
        <dbReference type="EMBL" id="KAK6955061.1"/>
    </source>
</evidence>